<organism evidence="3 4">
    <name type="scientific">Candidatus Reconcilbacillus cellulovorans</name>
    <dbReference type="NCBI Taxonomy" id="1906605"/>
    <lineage>
        <taxon>Bacteria</taxon>
        <taxon>Bacillati</taxon>
        <taxon>Bacillota</taxon>
        <taxon>Bacilli</taxon>
        <taxon>Bacillales</taxon>
        <taxon>Paenibacillaceae</taxon>
        <taxon>Candidatus Reconcilbacillus</taxon>
    </lineage>
</organism>
<dbReference type="EMBL" id="MOXJ01000039">
    <property type="protein sequence ID" value="PDO09443.1"/>
    <property type="molecule type" value="Genomic_DNA"/>
</dbReference>
<evidence type="ECO:0000256" key="2">
    <source>
        <dbReference type="SAM" id="SignalP"/>
    </source>
</evidence>
<keyword evidence="2" id="KW-0732">Signal</keyword>
<protein>
    <recommendedName>
        <fullName evidence="5">DUF1648 domain-containing protein</fullName>
    </recommendedName>
</protein>
<evidence type="ECO:0000313" key="4">
    <source>
        <dbReference type="Proteomes" id="UP000243688"/>
    </source>
</evidence>
<comment type="caution">
    <text evidence="3">The sequence shown here is derived from an EMBL/GenBank/DDBJ whole genome shotgun (WGS) entry which is preliminary data.</text>
</comment>
<feature type="transmembrane region" description="Helical" evidence="1">
    <location>
        <begin position="51"/>
        <end position="72"/>
    </location>
</feature>
<proteinExistence type="predicted"/>
<keyword evidence="1" id="KW-0812">Transmembrane</keyword>
<gene>
    <name evidence="3" type="ORF">BLM47_12510</name>
</gene>
<sequence>MKLFKRSFVAFFSLLFVMVVAAPVMFAADLSTTYLETPKIVTGSEKLIKDASQWLLLLIPITGGLMVGWQQYMKKWAQEPGDIALRDKRSKAIAIASVIAFCADGLISALLAYYS</sequence>
<name>A0A2A6DXI6_9BACL</name>
<keyword evidence="1" id="KW-1133">Transmembrane helix</keyword>
<accession>A0A2A6DXI6</accession>
<reference evidence="3 4" key="1">
    <citation type="submission" date="2016-12" db="EMBL/GenBank/DDBJ databases">
        <title>Candidatus Reconcilibacillus cellulovorans genome.</title>
        <authorList>
            <person name="Kolinko S."/>
            <person name="Wu Y.-W."/>
            <person name="Tachea F."/>
            <person name="Denzel E."/>
            <person name="Hiras J."/>
            <person name="Baecker N."/>
            <person name="Chan L.J."/>
            <person name="Eichorst S.A."/>
            <person name="Frey D."/>
            <person name="Adams P.D."/>
            <person name="Pray T."/>
            <person name="Tanjore D."/>
            <person name="Petzold C.J."/>
            <person name="Gladden J.M."/>
            <person name="Simmons B.A."/>
            <person name="Singer S.W."/>
        </authorList>
    </citation>
    <scope>NUCLEOTIDE SEQUENCE [LARGE SCALE GENOMIC DNA]</scope>
    <source>
        <strain evidence="3">JTherm</strain>
    </source>
</reference>
<dbReference type="Proteomes" id="UP000243688">
    <property type="component" value="Unassembled WGS sequence"/>
</dbReference>
<evidence type="ECO:0000256" key="1">
    <source>
        <dbReference type="SAM" id="Phobius"/>
    </source>
</evidence>
<feature type="chain" id="PRO_5039156830" description="DUF1648 domain-containing protein" evidence="2">
    <location>
        <begin position="22"/>
        <end position="115"/>
    </location>
</feature>
<feature type="transmembrane region" description="Helical" evidence="1">
    <location>
        <begin position="93"/>
        <end position="114"/>
    </location>
</feature>
<evidence type="ECO:0008006" key="5">
    <source>
        <dbReference type="Google" id="ProtNLM"/>
    </source>
</evidence>
<keyword evidence="1" id="KW-0472">Membrane</keyword>
<evidence type="ECO:0000313" key="3">
    <source>
        <dbReference type="EMBL" id="PDO09443.1"/>
    </source>
</evidence>
<dbReference type="AlphaFoldDB" id="A0A2A6DXI6"/>
<feature type="signal peptide" evidence="2">
    <location>
        <begin position="1"/>
        <end position="21"/>
    </location>
</feature>